<dbReference type="AlphaFoldDB" id="A0A8J5GP68"/>
<evidence type="ECO:0000313" key="2">
    <source>
        <dbReference type="Proteomes" id="UP000734854"/>
    </source>
</evidence>
<dbReference type="Proteomes" id="UP000734854">
    <property type="component" value="Unassembled WGS sequence"/>
</dbReference>
<evidence type="ECO:0000313" key="1">
    <source>
        <dbReference type="EMBL" id="KAG6504778.1"/>
    </source>
</evidence>
<accession>A0A8J5GP68</accession>
<sequence>MPEVTASLANMASGTSGGEGRVAYALKELHMPKFGRAELTGQKHSFDGVELTRQKYLFDGVELTGLELAFIGKIGKLTFIGKAGSRPSLERLGSQPEDCGSIFFRKTMKSWLSCFGESSEILSTTYVVLKEYPYDPIDCIRPAVAMELGKEKGGSTGRGLYHERSKEVNLLQIYNMDSDNAIELDPRVDPNESVFPQRSQKRVWKPIGTLEWKLKRNVAPVPSEMLVLFLDGTGKGYNSTVECHLDVVEVISSSLVIPKPNGRDDYIAGSELQANMKRMDTSYALE</sequence>
<dbReference type="EMBL" id="JACMSC010000010">
    <property type="protein sequence ID" value="KAG6504778.1"/>
    <property type="molecule type" value="Genomic_DNA"/>
</dbReference>
<organism evidence="1 2">
    <name type="scientific">Zingiber officinale</name>
    <name type="common">Ginger</name>
    <name type="synonym">Amomum zingiber</name>
    <dbReference type="NCBI Taxonomy" id="94328"/>
    <lineage>
        <taxon>Eukaryota</taxon>
        <taxon>Viridiplantae</taxon>
        <taxon>Streptophyta</taxon>
        <taxon>Embryophyta</taxon>
        <taxon>Tracheophyta</taxon>
        <taxon>Spermatophyta</taxon>
        <taxon>Magnoliopsida</taxon>
        <taxon>Liliopsida</taxon>
        <taxon>Zingiberales</taxon>
        <taxon>Zingiberaceae</taxon>
        <taxon>Zingiber</taxon>
    </lineage>
</organism>
<reference evidence="1 2" key="1">
    <citation type="submission" date="2020-08" db="EMBL/GenBank/DDBJ databases">
        <title>Plant Genome Project.</title>
        <authorList>
            <person name="Zhang R.-G."/>
        </authorList>
    </citation>
    <scope>NUCLEOTIDE SEQUENCE [LARGE SCALE GENOMIC DNA]</scope>
    <source>
        <tissue evidence="1">Rhizome</tissue>
    </source>
</reference>
<comment type="caution">
    <text evidence="1">The sequence shown here is derived from an EMBL/GenBank/DDBJ whole genome shotgun (WGS) entry which is preliminary data.</text>
</comment>
<keyword evidence="2" id="KW-1185">Reference proteome</keyword>
<proteinExistence type="predicted"/>
<name>A0A8J5GP68_ZINOF</name>
<gene>
    <name evidence="1" type="ORF">ZIOFF_037125</name>
</gene>
<protein>
    <submittedName>
        <fullName evidence="1">Uncharacterized protein</fullName>
    </submittedName>
</protein>